<protein>
    <submittedName>
        <fullName evidence="1">SEC-C domain-containing protein</fullName>
    </submittedName>
</protein>
<dbReference type="Proteomes" id="UP001213907">
    <property type="component" value="Chromosome"/>
</dbReference>
<dbReference type="SUPFAM" id="SSF103642">
    <property type="entry name" value="Sec-C motif"/>
    <property type="match status" value="1"/>
</dbReference>
<name>A0ABY8BNA0_AFICR</name>
<dbReference type="InterPro" id="IPR004027">
    <property type="entry name" value="SEC_C_motif"/>
</dbReference>
<accession>A0ABY8BNA0</accession>
<evidence type="ECO:0000313" key="1">
    <source>
        <dbReference type="EMBL" id="WEF50996.1"/>
    </source>
</evidence>
<reference evidence="1 2" key="1">
    <citation type="submission" date="2022-11" db="EMBL/GenBank/DDBJ databases">
        <authorList>
            <person name="Siebert D."/>
            <person name="Busche T."/>
            <person name="Saydam E."/>
            <person name="Kalinowski J."/>
            <person name="Ruckert C."/>
            <person name="Blombach B."/>
        </authorList>
    </citation>
    <scope>NUCLEOTIDE SEQUENCE [LARGE SCALE GENOMIC DNA]</scope>
    <source>
        <strain evidence="1 2">DSM 1083</strain>
    </source>
</reference>
<evidence type="ECO:0000313" key="2">
    <source>
        <dbReference type="Proteomes" id="UP001213907"/>
    </source>
</evidence>
<proteinExistence type="predicted"/>
<keyword evidence="2" id="KW-1185">Reference proteome</keyword>
<organism evidence="1 2">
    <name type="scientific">Afipia carboxydohydrogena</name>
    <name type="common">Pseudomonas carboxydohydrogena</name>
    <dbReference type="NCBI Taxonomy" id="290"/>
    <lineage>
        <taxon>Bacteria</taxon>
        <taxon>Pseudomonadati</taxon>
        <taxon>Pseudomonadota</taxon>
        <taxon>Alphaproteobacteria</taxon>
        <taxon>Hyphomicrobiales</taxon>
        <taxon>Nitrobacteraceae</taxon>
        <taxon>Afipia</taxon>
    </lineage>
</organism>
<dbReference type="RefSeq" id="WP_275246617.1">
    <property type="nucleotide sequence ID" value="NZ_BAABDX010000001.1"/>
</dbReference>
<dbReference type="EMBL" id="CP113162">
    <property type="protein sequence ID" value="WEF50996.1"/>
    <property type="molecule type" value="Genomic_DNA"/>
</dbReference>
<dbReference type="Gene3D" id="3.10.450.50">
    <property type="match status" value="1"/>
</dbReference>
<sequence length="220" mass="24885">MPIINTEIFKKTFTTTPIEISPPIYGLCRELNPNNKPIWVATRPDPDAIVSECFGNVASKVARGGGSLLFGWTIWEWPRVFIEAEHHAVWENNGELLDITPHASGERRILFLPDPGRTYDFEDKKRIINVKRSLGTFASVNRWIDTSDTLQRTMEANSVGNEIRMNRSRLKALWEDTRNAQAQIIVDLASSTKVNAPCFCGSGKKFKKCCAPLVDLSRHR</sequence>
<dbReference type="Pfam" id="PF02810">
    <property type="entry name" value="SEC-C"/>
    <property type="match status" value="1"/>
</dbReference>
<gene>
    <name evidence="1" type="ORF">AFIC_002558</name>
</gene>